<dbReference type="Proteomes" id="UP000077405">
    <property type="component" value="Plasmid pYZ3"/>
</dbReference>
<accession>A0A2R4VU45</accession>
<evidence type="ECO:0000259" key="2">
    <source>
        <dbReference type="Pfam" id="PF03413"/>
    </source>
</evidence>
<keyword evidence="4" id="KW-1185">Reference proteome</keyword>
<protein>
    <recommendedName>
        <fullName evidence="2">PepSY domain-containing protein</fullName>
    </recommendedName>
</protein>
<dbReference type="Gene3D" id="3.10.450.40">
    <property type="match status" value="1"/>
</dbReference>
<organism evidence="3 4">
    <name type="scientific">Azospirillum humicireducens</name>
    <dbReference type="NCBI Taxonomy" id="1226968"/>
    <lineage>
        <taxon>Bacteria</taxon>
        <taxon>Pseudomonadati</taxon>
        <taxon>Pseudomonadota</taxon>
        <taxon>Alphaproteobacteria</taxon>
        <taxon>Rhodospirillales</taxon>
        <taxon>Azospirillaceae</taxon>
        <taxon>Azospirillum</taxon>
    </lineage>
</organism>
<evidence type="ECO:0000313" key="3">
    <source>
        <dbReference type="EMBL" id="AWB07952.1"/>
    </source>
</evidence>
<dbReference type="RefSeq" id="WP_108548228.1">
    <property type="nucleotide sequence ID" value="NZ_CP028904.1"/>
</dbReference>
<dbReference type="EMBL" id="CP028904">
    <property type="protein sequence ID" value="AWB07952.1"/>
    <property type="molecule type" value="Genomic_DNA"/>
</dbReference>
<reference evidence="3 4" key="1">
    <citation type="submission" date="2018-04" db="EMBL/GenBank/DDBJ databases">
        <title>Complete genome sequence of the nitrogen-fixing bacterium Azospirillum humicireducens type strain SgZ-5.</title>
        <authorList>
            <person name="Yu Z."/>
        </authorList>
    </citation>
    <scope>NUCLEOTIDE SEQUENCE [LARGE SCALE GENOMIC DNA]</scope>
    <source>
        <strain evidence="3 4">SgZ-5</strain>
        <plasmid evidence="3 4">pYZ3</plasmid>
    </source>
</reference>
<dbReference type="KEGG" id="ahu:A6A40_23200"/>
<feature type="domain" description="PepSY" evidence="2">
    <location>
        <begin position="41"/>
        <end position="97"/>
    </location>
</feature>
<gene>
    <name evidence="3" type="ORF">A6A40_23200</name>
</gene>
<dbReference type="Pfam" id="PF03413">
    <property type="entry name" value="PepSY"/>
    <property type="match status" value="1"/>
</dbReference>
<dbReference type="OrthoDB" id="7856745at2"/>
<sequence>MSIGSALPILAGGLLFAGMAGASAGDDHDRAREALQAGRILPLERIVESAKARFGGEILDVELEDENAGFHYELKLIAGDGRILKLEYDAATGELLRAKGRDRRHGERR</sequence>
<feature type="chain" id="PRO_5015306015" description="PepSY domain-containing protein" evidence="1">
    <location>
        <begin position="25"/>
        <end position="109"/>
    </location>
</feature>
<proteinExistence type="predicted"/>
<dbReference type="InterPro" id="IPR025711">
    <property type="entry name" value="PepSY"/>
</dbReference>
<keyword evidence="1" id="KW-0732">Signal</keyword>
<evidence type="ECO:0000313" key="4">
    <source>
        <dbReference type="Proteomes" id="UP000077405"/>
    </source>
</evidence>
<geneLocation type="plasmid" evidence="3 4">
    <name>pYZ3</name>
</geneLocation>
<keyword evidence="3" id="KW-0614">Plasmid</keyword>
<dbReference type="AlphaFoldDB" id="A0A2R4VU45"/>
<name>A0A2R4VU45_9PROT</name>
<evidence type="ECO:0000256" key="1">
    <source>
        <dbReference type="SAM" id="SignalP"/>
    </source>
</evidence>
<feature type="signal peptide" evidence="1">
    <location>
        <begin position="1"/>
        <end position="24"/>
    </location>
</feature>